<proteinExistence type="predicted"/>
<organism evidence="1">
    <name type="scientific">Ignisphaera aggregans</name>
    <dbReference type="NCBI Taxonomy" id="334771"/>
    <lineage>
        <taxon>Archaea</taxon>
        <taxon>Thermoproteota</taxon>
        <taxon>Thermoprotei</taxon>
        <taxon>Desulfurococcales</taxon>
        <taxon>Desulfurococcaceae</taxon>
        <taxon>Ignisphaera</taxon>
    </lineage>
</organism>
<gene>
    <name evidence="1" type="ORF">ENV14_06755</name>
</gene>
<accession>A0A7C4FHZ3</accession>
<sequence>MILTLYFTKDESTFNFCSLKSVVSQEGVTQKVYVVSASPINLRKYGFNLTNIVVPTKQSWPIPIRIGFSFNAALKLIKEDISKYSYLFKVDGDVVLPKDYLMRLIASKPLIAGYGPAMLLSTKFFKVILGGRYPINYCDDGYIIAVAIAKGIWPKLHDSKIEIPQVRTIPLREYMYGIEYYKWGMPLPFLILHILTRIYLRVTKKMKETQEKSFRAYLWNIVGYIHASINKKRRYYFHREYGRMRILHIYRSIQALRS</sequence>
<evidence type="ECO:0000313" key="1">
    <source>
        <dbReference type="EMBL" id="HGI88067.1"/>
    </source>
</evidence>
<name>A0A7C4FHZ3_9CREN</name>
<dbReference type="AlphaFoldDB" id="A0A7C4FHZ3"/>
<reference evidence="1" key="1">
    <citation type="journal article" date="2020" name="mSystems">
        <title>Genome- and Community-Level Interaction Insights into Carbon Utilization and Element Cycling Functions of Hydrothermarchaeota in Hydrothermal Sediment.</title>
        <authorList>
            <person name="Zhou Z."/>
            <person name="Liu Y."/>
            <person name="Xu W."/>
            <person name="Pan J."/>
            <person name="Luo Z.H."/>
            <person name="Li M."/>
        </authorList>
    </citation>
    <scope>NUCLEOTIDE SEQUENCE [LARGE SCALE GENOMIC DNA]</scope>
    <source>
        <strain evidence="1">SpSt-732</strain>
    </source>
</reference>
<evidence type="ECO:0008006" key="2">
    <source>
        <dbReference type="Google" id="ProtNLM"/>
    </source>
</evidence>
<dbReference type="EMBL" id="DTFF01000058">
    <property type="protein sequence ID" value="HGI88067.1"/>
    <property type="molecule type" value="Genomic_DNA"/>
</dbReference>
<protein>
    <recommendedName>
        <fullName evidence="2">Glycosyltransferase family 2 protein</fullName>
    </recommendedName>
</protein>
<comment type="caution">
    <text evidence="1">The sequence shown here is derived from an EMBL/GenBank/DDBJ whole genome shotgun (WGS) entry which is preliminary data.</text>
</comment>